<accession>A0A368SY57</accession>
<proteinExistence type="predicted"/>
<reference evidence="1 2" key="1">
    <citation type="submission" date="2018-04" db="EMBL/GenBank/DDBJ databases">
        <title>Novel actinobacteria from marine sediment.</title>
        <authorList>
            <person name="Ng Z.Y."/>
            <person name="Tan G.Y.A."/>
        </authorList>
    </citation>
    <scope>NUCLEOTIDE SEQUENCE [LARGE SCALE GENOMIC DNA]</scope>
    <source>
        <strain evidence="1 2">TPS81</strain>
    </source>
</reference>
<evidence type="ECO:0000313" key="1">
    <source>
        <dbReference type="EMBL" id="RCV48847.1"/>
    </source>
</evidence>
<keyword evidence="2" id="KW-1185">Reference proteome</keyword>
<dbReference type="Proteomes" id="UP000253318">
    <property type="component" value="Unassembled WGS sequence"/>
</dbReference>
<dbReference type="AlphaFoldDB" id="A0A368SY57"/>
<name>A0A368SY57_9ACTN</name>
<comment type="caution">
    <text evidence="1">The sequence shown here is derived from an EMBL/GenBank/DDBJ whole genome shotgun (WGS) entry which is preliminary data.</text>
</comment>
<organism evidence="1 2">
    <name type="scientific">Marinitenerispora sediminis</name>
    <dbReference type="NCBI Taxonomy" id="1931232"/>
    <lineage>
        <taxon>Bacteria</taxon>
        <taxon>Bacillati</taxon>
        <taxon>Actinomycetota</taxon>
        <taxon>Actinomycetes</taxon>
        <taxon>Streptosporangiales</taxon>
        <taxon>Nocardiopsidaceae</taxon>
        <taxon>Marinitenerispora</taxon>
    </lineage>
</organism>
<sequence>MCDRLCSSCRLRPELPSVETDVWFLVTVPPNSRSRGVAVNRMVTMSGRNQPSLSGFWGLKLLRSGLILAVSMRWTSMPLSASRDRFSSEIAFSSLSVLYTAMGWLRRKWFSREKNASSCSPSGRCANSLLARPRSGITRPGYLRAMLSSTCWA</sequence>
<evidence type="ECO:0000313" key="2">
    <source>
        <dbReference type="Proteomes" id="UP000253318"/>
    </source>
</evidence>
<gene>
    <name evidence="1" type="ORF">DEF24_25890</name>
</gene>
<dbReference type="EMBL" id="QEIN01000365">
    <property type="protein sequence ID" value="RCV48847.1"/>
    <property type="molecule type" value="Genomic_DNA"/>
</dbReference>
<protein>
    <submittedName>
        <fullName evidence="1">Uncharacterized protein</fullName>
    </submittedName>
</protein>